<comment type="caution">
    <text evidence="6">The sequence shown here is derived from an EMBL/GenBank/DDBJ whole genome shotgun (WGS) entry which is preliminary data.</text>
</comment>
<dbReference type="InterPro" id="IPR003439">
    <property type="entry name" value="ABC_transporter-like_ATP-bd"/>
</dbReference>
<dbReference type="EMBL" id="JACGCM010000560">
    <property type="protein sequence ID" value="KAF6170688.1"/>
    <property type="molecule type" value="Genomic_DNA"/>
</dbReference>
<evidence type="ECO:0000256" key="1">
    <source>
        <dbReference type="ARBA" id="ARBA00004141"/>
    </source>
</evidence>
<proteinExistence type="predicted"/>
<dbReference type="Proteomes" id="UP000541444">
    <property type="component" value="Unassembled WGS sequence"/>
</dbReference>
<keyword evidence="2" id="KW-0812">Transmembrane</keyword>
<evidence type="ECO:0000313" key="6">
    <source>
        <dbReference type="EMBL" id="KAF6170688.1"/>
    </source>
</evidence>
<keyword evidence="4" id="KW-0472">Membrane</keyword>
<evidence type="ECO:0000259" key="5">
    <source>
        <dbReference type="Pfam" id="PF00005"/>
    </source>
</evidence>
<dbReference type="Gene3D" id="1.20.1560.10">
    <property type="entry name" value="ABC transporter type 1, transmembrane domain"/>
    <property type="match status" value="1"/>
</dbReference>
<dbReference type="InterPro" id="IPR039421">
    <property type="entry name" value="Type_1_exporter"/>
</dbReference>
<dbReference type="Pfam" id="PF00005">
    <property type="entry name" value="ABC_tran"/>
    <property type="match status" value="1"/>
</dbReference>
<protein>
    <recommendedName>
        <fullName evidence="5">ABC transporter domain-containing protein</fullName>
    </recommendedName>
</protein>
<dbReference type="GO" id="GO:0090374">
    <property type="term" value="P:oligopeptide export from mitochondrion"/>
    <property type="evidence" value="ECO:0007669"/>
    <property type="project" value="TreeGrafter"/>
</dbReference>
<sequence>MKAIGASRRVFKLLDCVLSIPKSGNKCLLRNYDGDVEIDDVWFAYPFRPSHMILKGITLKLKPGSKVGLVGPSGSGNTTIGNLIKRFDKPLKGNILVNGIPLVDISYEHLHQKISIISQEPVLFNCSVEENIAYRLEGKATSADVKNVAKMANAYEFISNFLKSIKHLLENVD</sequence>
<feature type="domain" description="ABC transporter" evidence="5">
    <location>
        <begin position="54"/>
        <end position="160"/>
    </location>
</feature>
<dbReference type="PANTHER" id="PTHR43394:SF1">
    <property type="entry name" value="ATP-BINDING CASSETTE SUB-FAMILY B MEMBER 10, MITOCHONDRIAL"/>
    <property type="match status" value="1"/>
</dbReference>
<keyword evidence="7" id="KW-1185">Reference proteome</keyword>
<evidence type="ECO:0000256" key="4">
    <source>
        <dbReference type="ARBA" id="ARBA00023136"/>
    </source>
</evidence>
<dbReference type="SUPFAM" id="SSF52540">
    <property type="entry name" value="P-loop containing nucleoside triphosphate hydrolases"/>
    <property type="match status" value="1"/>
</dbReference>
<name>A0A7J7NUV2_9MAGN</name>
<dbReference type="InterPro" id="IPR036640">
    <property type="entry name" value="ABC1_TM_sf"/>
</dbReference>
<dbReference type="GO" id="GO:0005524">
    <property type="term" value="F:ATP binding"/>
    <property type="evidence" value="ECO:0007669"/>
    <property type="project" value="InterPro"/>
</dbReference>
<evidence type="ECO:0000313" key="7">
    <source>
        <dbReference type="Proteomes" id="UP000541444"/>
    </source>
</evidence>
<comment type="subcellular location">
    <subcellularLocation>
        <location evidence="1">Membrane</location>
        <topology evidence="1">Multi-pass membrane protein</topology>
    </subcellularLocation>
</comment>
<gene>
    <name evidence="6" type="ORF">GIB67_015640</name>
</gene>
<dbReference type="OrthoDB" id="6500128at2759"/>
<evidence type="ECO:0000256" key="2">
    <source>
        <dbReference type="ARBA" id="ARBA00022692"/>
    </source>
</evidence>
<keyword evidence="3" id="KW-1133">Transmembrane helix</keyword>
<dbReference type="InterPro" id="IPR027417">
    <property type="entry name" value="P-loop_NTPase"/>
</dbReference>
<accession>A0A7J7NUV2</accession>
<organism evidence="6 7">
    <name type="scientific">Kingdonia uniflora</name>
    <dbReference type="NCBI Taxonomy" id="39325"/>
    <lineage>
        <taxon>Eukaryota</taxon>
        <taxon>Viridiplantae</taxon>
        <taxon>Streptophyta</taxon>
        <taxon>Embryophyta</taxon>
        <taxon>Tracheophyta</taxon>
        <taxon>Spermatophyta</taxon>
        <taxon>Magnoliopsida</taxon>
        <taxon>Ranunculales</taxon>
        <taxon>Circaeasteraceae</taxon>
        <taxon>Kingdonia</taxon>
    </lineage>
</organism>
<dbReference type="Gene3D" id="3.40.50.300">
    <property type="entry name" value="P-loop containing nucleotide triphosphate hydrolases"/>
    <property type="match status" value="1"/>
</dbReference>
<dbReference type="GO" id="GO:0016887">
    <property type="term" value="F:ATP hydrolysis activity"/>
    <property type="evidence" value="ECO:0007669"/>
    <property type="project" value="InterPro"/>
</dbReference>
<dbReference type="AlphaFoldDB" id="A0A7J7NUV2"/>
<dbReference type="GO" id="GO:0015421">
    <property type="term" value="F:ABC-type oligopeptide transporter activity"/>
    <property type="evidence" value="ECO:0007669"/>
    <property type="project" value="TreeGrafter"/>
</dbReference>
<dbReference type="GO" id="GO:0005743">
    <property type="term" value="C:mitochondrial inner membrane"/>
    <property type="evidence" value="ECO:0007669"/>
    <property type="project" value="TreeGrafter"/>
</dbReference>
<evidence type="ECO:0000256" key="3">
    <source>
        <dbReference type="ARBA" id="ARBA00022989"/>
    </source>
</evidence>
<reference evidence="6 7" key="1">
    <citation type="journal article" date="2020" name="IScience">
        <title>Genome Sequencing of the Endangered Kingdonia uniflora (Circaeasteraceae, Ranunculales) Reveals Potential Mechanisms of Evolutionary Specialization.</title>
        <authorList>
            <person name="Sun Y."/>
            <person name="Deng T."/>
            <person name="Zhang A."/>
            <person name="Moore M.J."/>
            <person name="Landis J.B."/>
            <person name="Lin N."/>
            <person name="Zhang H."/>
            <person name="Zhang X."/>
            <person name="Huang J."/>
            <person name="Zhang X."/>
            <person name="Sun H."/>
            <person name="Wang H."/>
        </authorList>
    </citation>
    <scope>NUCLEOTIDE SEQUENCE [LARGE SCALE GENOMIC DNA]</scope>
    <source>
        <strain evidence="6">TB1705</strain>
        <tissue evidence="6">Leaf</tissue>
    </source>
</reference>
<dbReference type="PANTHER" id="PTHR43394">
    <property type="entry name" value="ATP-DEPENDENT PERMEASE MDL1, MITOCHONDRIAL"/>
    <property type="match status" value="1"/>
</dbReference>